<dbReference type="SUPFAM" id="SSF52200">
    <property type="entry name" value="Toll/Interleukin receptor TIR domain"/>
    <property type="match status" value="1"/>
</dbReference>
<evidence type="ECO:0000313" key="3">
    <source>
        <dbReference type="Proteomes" id="UP001432360"/>
    </source>
</evidence>
<dbReference type="Gene3D" id="3.40.50.10140">
    <property type="entry name" value="Toll/interleukin-1 receptor homology (TIR) domain"/>
    <property type="match status" value="1"/>
</dbReference>
<dbReference type="Pfam" id="PF13676">
    <property type="entry name" value="TIR_2"/>
    <property type="match status" value="1"/>
</dbReference>
<feature type="domain" description="TIR" evidence="1">
    <location>
        <begin position="217"/>
        <end position="343"/>
    </location>
</feature>
<protein>
    <submittedName>
        <fullName evidence="2">Toll/interleukin-1 receptor domain-containing protein</fullName>
    </submittedName>
</protein>
<proteinExistence type="predicted"/>
<dbReference type="EMBL" id="CP133151">
    <property type="protein sequence ID" value="WVT06709.1"/>
    <property type="molecule type" value="Genomic_DNA"/>
</dbReference>
<dbReference type="InterPro" id="IPR000157">
    <property type="entry name" value="TIR_dom"/>
</dbReference>
<dbReference type="InterPro" id="IPR035897">
    <property type="entry name" value="Toll_tir_struct_dom_sf"/>
</dbReference>
<dbReference type="SMART" id="SM00255">
    <property type="entry name" value="TIR"/>
    <property type="match status" value="1"/>
</dbReference>
<reference evidence="2" key="1">
    <citation type="submission" date="2023-08" db="EMBL/GenBank/DDBJ databases">
        <title>Complete genome sequence of Sinorhizobium chiapanecum ITTG S70 isolated from Acaciella angustissima nodules in Chiapas-Mexico.</title>
        <authorList>
            <person name="Rincon-Rosales R."/>
            <person name="Rogel M.A."/>
            <person name="Rincon-Medina C.I."/>
            <person name="Guerrero G."/>
            <person name="Manzano-Gomez L.A."/>
            <person name="Lopez-Lopez A."/>
            <person name="Rincon Molina F.A."/>
            <person name="Martinez-Romero E."/>
        </authorList>
    </citation>
    <scope>NUCLEOTIDE SEQUENCE</scope>
    <source>
        <strain evidence="2">ITTG S70</strain>
        <plasmid evidence="2">pSchITTGS70c</plasmid>
    </source>
</reference>
<organism evidence="2 3">
    <name type="scientific">Sinorhizobium chiapasense</name>
    <dbReference type="NCBI Taxonomy" id="501572"/>
    <lineage>
        <taxon>Bacteria</taxon>
        <taxon>Pseudomonadati</taxon>
        <taxon>Pseudomonadota</taxon>
        <taxon>Alphaproteobacteria</taxon>
        <taxon>Hyphomicrobiales</taxon>
        <taxon>Rhizobiaceae</taxon>
        <taxon>Sinorhizobium/Ensifer group</taxon>
        <taxon>Sinorhizobium</taxon>
    </lineage>
</organism>
<dbReference type="Proteomes" id="UP001432360">
    <property type="component" value="Plasmid pSchITTGS70c"/>
</dbReference>
<evidence type="ECO:0000259" key="1">
    <source>
        <dbReference type="PROSITE" id="PS50104"/>
    </source>
</evidence>
<dbReference type="PROSITE" id="PS50104">
    <property type="entry name" value="TIR"/>
    <property type="match status" value="1"/>
</dbReference>
<accession>A0ABZ2BGU1</accession>
<evidence type="ECO:0000313" key="2">
    <source>
        <dbReference type="EMBL" id="WVT06709.1"/>
    </source>
</evidence>
<keyword evidence="2" id="KW-0675">Receptor</keyword>
<sequence>MVIGGTTVSKDDAEYASELLILNSSMDQLGGDIVMRGHELVACSPFPGSADLPAMRGATKRLEAFPRKGPSIEIHSPRDSAIASQVDDLTKALGPRHFRSFSHPAPTGPDQKIHWEYSWLLSQLSALDDSHAVIAVGGKHSGPASLLLTLAVAKSKKILPLTFLGGVAGQMCESLRWQLDDLLDGRVASLSQPTAIEAAVELIEQLASRESRTKEGDPPRFFLSYPRSRPQEADFIEMTLRRRQLNVYRDESNFAAGRDLPHEISEHIERSDVFIAVWCREYACSPWCSDEFEAALERHREGRTELWVFCVDETRMVPRAARSLVTYPASTREEIERHVLTLLERR</sequence>
<keyword evidence="3" id="KW-1185">Reference proteome</keyword>
<gene>
    <name evidence="2" type="ORF">RB548_22920</name>
</gene>
<geneLocation type="plasmid" evidence="2 3">
    <name>pSchITTGS70c</name>
</geneLocation>
<name>A0ABZ2BGU1_9HYPH</name>
<dbReference type="RefSeq" id="WP_331375749.1">
    <property type="nucleotide sequence ID" value="NZ_CP133151.1"/>
</dbReference>
<keyword evidence="2" id="KW-0614">Plasmid</keyword>